<reference evidence="1 2" key="1">
    <citation type="journal article" date="2023" name="Plants (Basel)">
        <title>Bridging the Gap: Combining Genomics and Transcriptomics Approaches to Understand Stylosanthes scabra, an Orphan Legume from the Brazilian Caatinga.</title>
        <authorList>
            <person name="Ferreira-Neto J.R.C."/>
            <person name="da Silva M.D."/>
            <person name="Binneck E."/>
            <person name="de Melo N.F."/>
            <person name="da Silva R.H."/>
            <person name="de Melo A.L.T.M."/>
            <person name="Pandolfi V."/>
            <person name="Bustamante F.O."/>
            <person name="Brasileiro-Vidal A.C."/>
            <person name="Benko-Iseppon A.M."/>
        </authorList>
    </citation>
    <scope>NUCLEOTIDE SEQUENCE [LARGE SCALE GENOMIC DNA]</scope>
    <source>
        <tissue evidence="1">Leaves</tissue>
    </source>
</reference>
<accession>A0ABU6UGE5</accession>
<evidence type="ECO:0000313" key="1">
    <source>
        <dbReference type="EMBL" id="MED6159685.1"/>
    </source>
</evidence>
<protein>
    <submittedName>
        <fullName evidence="1">Uncharacterized protein</fullName>
    </submittedName>
</protein>
<sequence>MSLYQIFALKGQRTEDNWHVTHSEYISRWDTCRECILQGTPLAAPLTSGTGYMKSYRRITPKWIGRSSATLDNVVDLVEQLYLSSSTPPPGFNLDSVHLATSEILATLGEHDRAIHHQFNQLAQPTLMKPPRPIVPNQLWGFRANLEKVSQSLQSVKNTERYRAIARYTVWSCGTTSSRTVNRNAALTLHPRGRAARPCGHAVISIMHPETLLETREVARGDRATARCPVSHFLASSCDPFASNVFLSLSYVFLNP</sequence>
<comment type="caution">
    <text evidence="1">The sequence shown here is derived from an EMBL/GenBank/DDBJ whole genome shotgun (WGS) entry which is preliminary data.</text>
</comment>
<name>A0ABU6UGE5_9FABA</name>
<dbReference type="Proteomes" id="UP001341840">
    <property type="component" value="Unassembled WGS sequence"/>
</dbReference>
<organism evidence="1 2">
    <name type="scientific">Stylosanthes scabra</name>
    <dbReference type="NCBI Taxonomy" id="79078"/>
    <lineage>
        <taxon>Eukaryota</taxon>
        <taxon>Viridiplantae</taxon>
        <taxon>Streptophyta</taxon>
        <taxon>Embryophyta</taxon>
        <taxon>Tracheophyta</taxon>
        <taxon>Spermatophyta</taxon>
        <taxon>Magnoliopsida</taxon>
        <taxon>eudicotyledons</taxon>
        <taxon>Gunneridae</taxon>
        <taxon>Pentapetalae</taxon>
        <taxon>rosids</taxon>
        <taxon>fabids</taxon>
        <taxon>Fabales</taxon>
        <taxon>Fabaceae</taxon>
        <taxon>Papilionoideae</taxon>
        <taxon>50 kb inversion clade</taxon>
        <taxon>dalbergioids sensu lato</taxon>
        <taxon>Dalbergieae</taxon>
        <taxon>Pterocarpus clade</taxon>
        <taxon>Stylosanthes</taxon>
    </lineage>
</organism>
<keyword evidence="2" id="KW-1185">Reference proteome</keyword>
<gene>
    <name evidence="1" type="ORF">PIB30_044550</name>
</gene>
<proteinExistence type="predicted"/>
<dbReference type="EMBL" id="JASCZI010121095">
    <property type="protein sequence ID" value="MED6159685.1"/>
    <property type="molecule type" value="Genomic_DNA"/>
</dbReference>
<evidence type="ECO:0000313" key="2">
    <source>
        <dbReference type="Proteomes" id="UP001341840"/>
    </source>
</evidence>